<dbReference type="InterPro" id="IPR000073">
    <property type="entry name" value="AB_hydrolase_1"/>
</dbReference>
<dbReference type="SMART" id="SM01043">
    <property type="entry name" value="BTAD"/>
    <property type="match status" value="1"/>
</dbReference>
<reference evidence="2 3" key="1">
    <citation type="submission" date="2024-05" db="EMBL/GenBank/DDBJ databases">
        <authorList>
            <person name="Jiang F."/>
        </authorList>
    </citation>
    <scope>NUCLEOTIDE SEQUENCE [LARGE SCALE GENOMIC DNA]</scope>
    <source>
        <strain evidence="2 3">LZ166</strain>
    </source>
</reference>
<keyword evidence="3" id="KW-1185">Reference proteome</keyword>
<dbReference type="GO" id="GO:0016787">
    <property type="term" value="F:hydrolase activity"/>
    <property type="evidence" value="ECO:0007669"/>
    <property type="project" value="UniProtKB-KW"/>
</dbReference>
<comment type="caution">
    <text evidence="2">The sequence shown here is derived from an EMBL/GenBank/DDBJ whole genome shotgun (WGS) entry which is preliminary data.</text>
</comment>
<dbReference type="Pfam" id="PF03704">
    <property type="entry name" value="BTAD"/>
    <property type="match status" value="1"/>
</dbReference>
<dbReference type="InterPro" id="IPR029058">
    <property type="entry name" value="AB_hydrolase_fold"/>
</dbReference>
<feature type="domain" description="Bacterial transcriptional activator" evidence="1">
    <location>
        <begin position="18"/>
        <end position="132"/>
    </location>
</feature>
<dbReference type="InterPro" id="IPR011990">
    <property type="entry name" value="TPR-like_helical_dom_sf"/>
</dbReference>
<dbReference type="RefSeq" id="WP_367952278.1">
    <property type="nucleotide sequence ID" value="NZ_JBDPGJ010000001.1"/>
</dbReference>
<dbReference type="PRINTS" id="PR00111">
    <property type="entry name" value="ABHYDROLASE"/>
</dbReference>
<evidence type="ECO:0000259" key="1">
    <source>
        <dbReference type="SMART" id="SM01043"/>
    </source>
</evidence>
<dbReference type="SUPFAM" id="SSF55073">
    <property type="entry name" value="Nucleotide cyclase"/>
    <property type="match status" value="1"/>
</dbReference>
<dbReference type="Gene3D" id="3.30.70.1230">
    <property type="entry name" value="Nucleotide cyclase"/>
    <property type="match status" value="1"/>
</dbReference>
<organism evidence="2 3">
    <name type="scientific">Aquibium pacificus</name>
    <dbReference type="NCBI Taxonomy" id="3153579"/>
    <lineage>
        <taxon>Bacteria</taxon>
        <taxon>Pseudomonadati</taxon>
        <taxon>Pseudomonadota</taxon>
        <taxon>Alphaproteobacteria</taxon>
        <taxon>Hyphomicrobiales</taxon>
        <taxon>Phyllobacteriaceae</taxon>
        <taxon>Aquibium</taxon>
    </lineage>
</organism>
<dbReference type="Pfam" id="PF00561">
    <property type="entry name" value="Abhydrolase_1"/>
    <property type="match status" value="1"/>
</dbReference>
<sequence>MSLSQTQRGLTIEDIPTESTFLEGLRGFSTDFDNWCNTEGERWLVLRLGLLEELADRAEAECRTGEAARLLSGALALDPLNEVFHRRLMSIYATQGRTTEALRMFKRLEVLLSTELDVRPERATLDLVRAIRARRQSRTLSVASGAADADRKAATESAFVAPSLEQSPSHPPTRYAKRGRLNIAYQVSGSGPIDVIWVPGWVSNLDFAWTHPRMAHIFQRLGSFARLIRFDKSGTGLSDRDVGSPTLGDRAEDIRAVMDAVGSERAALIGSSEAGGMSILFAATYPERTSALVLCGSYARGLWAKDYPWRPTVAETEEEIAEVERNWGGPFDLVDGAPSLADDPAEAEWFAGFLRASASPQDATALWRWGASTDVRSILGAIHVPTLILHRIGDRWARIEEGRFLAEHIDGAKLVELPGEDHVLWAGDTEKVLNEIRLFLTTVPRMPPPTRVLATILHMNVLISRPDTASSQHQGEDGIAGKPRNALAEEIRSYGGNTLTEAADLIVAAFESPTAAVRFAIVLVERFGKAGCVSRIGLHTGESERRGNDWTGVAINAAADVARHAEDDEILVSQTVKDLVVGSDFRLSKKKSTILKELPGTWTLHAVYRPSASILSR</sequence>
<accession>A0ABV3SCC7</accession>
<evidence type="ECO:0000313" key="3">
    <source>
        <dbReference type="Proteomes" id="UP001556692"/>
    </source>
</evidence>
<keyword evidence="2" id="KW-0378">Hydrolase</keyword>
<dbReference type="PANTHER" id="PTHR43433">
    <property type="entry name" value="HYDROLASE, ALPHA/BETA FOLD FAMILY PROTEIN"/>
    <property type="match status" value="1"/>
</dbReference>
<name>A0ABV3SCC7_9HYPH</name>
<protein>
    <submittedName>
        <fullName evidence="2">Alpha/beta fold hydrolase</fullName>
    </submittedName>
</protein>
<dbReference type="Gene3D" id="1.25.40.10">
    <property type="entry name" value="Tetratricopeptide repeat domain"/>
    <property type="match status" value="1"/>
</dbReference>
<gene>
    <name evidence="2" type="ORF">ABGN05_01810</name>
</gene>
<dbReference type="Gene3D" id="3.40.50.1820">
    <property type="entry name" value="alpha/beta hydrolase"/>
    <property type="match status" value="1"/>
</dbReference>
<dbReference type="PANTHER" id="PTHR43433:SF8">
    <property type="entry name" value="BIFUNCTIONAL LIPASE_ADENYLATE CYCLASE LIPJ"/>
    <property type="match status" value="1"/>
</dbReference>
<dbReference type="SUPFAM" id="SSF48452">
    <property type="entry name" value="TPR-like"/>
    <property type="match status" value="1"/>
</dbReference>
<dbReference type="InterPro" id="IPR050471">
    <property type="entry name" value="AB_hydrolase"/>
</dbReference>
<evidence type="ECO:0000313" key="2">
    <source>
        <dbReference type="EMBL" id="MEX0404392.1"/>
    </source>
</evidence>
<dbReference type="EMBL" id="JBDPGJ010000001">
    <property type="protein sequence ID" value="MEX0404392.1"/>
    <property type="molecule type" value="Genomic_DNA"/>
</dbReference>
<dbReference type="InterPro" id="IPR029787">
    <property type="entry name" value="Nucleotide_cyclase"/>
</dbReference>
<dbReference type="Proteomes" id="UP001556692">
    <property type="component" value="Unassembled WGS sequence"/>
</dbReference>
<dbReference type="SUPFAM" id="SSF53474">
    <property type="entry name" value="alpha/beta-Hydrolases"/>
    <property type="match status" value="1"/>
</dbReference>
<proteinExistence type="predicted"/>
<dbReference type="InterPro" id="IPR005158">
    <property type="entry name" value="BTAD"/>
</dbReference>